<accession>A0A3A8ATQ8</accession>
<dbReference type="OrthoDB" id="7644395at2"/>
<dbReference type="AlphaFoldDB" id="A0A3A8ATQ8"/>
<evidence type="ECO:0000313" key="2">
    <source>
        <dbReference type="Proteomes" id="UP000281128"/>
    </source>
</evidence>
<dbReference type="InterPro" id="IPR053745">
    <property type="entry name" value="Viral_Tail_Comp_sf"/>
</dbReference>
<dbReference type="RefSeq" id="WP_121168578.1">
    <property type="nucleotide sequence ID" value="NZ_RAPE01000005.1"/>
</dbReference>
<keyword evidence="2" id="KW-1185">Reference proteome</keyword>
<gene>
    <name evidence="1" type="ORF">D6850_15795</name>
</gene>
<protein>
    <submittedName>
        <fullName evidence="1">DUF3168 domain-containing protein</fullName>
    </submittedName>
</protein>
<proteinExistence type="predicted"/>
<dbReference type="Pfam" id="PF11367">
    <property type="entry name" value="Tail_completion_gp17"/>
    <property type="match status" value="1"/>
</dbReference>
<organism evidence="1 2">
    <name type="scientific">Roseovarius spongiae</name>
    <dbReference type="NCBI Taxonomy" id="2320272"/>
    <lineage>
        <taxon>Bacteria</taxon>
        <taxon>Pseudomonadati</taxon>
        <taxon>Pseudomonadota</taxon>
        <taxon>Alphaproteobacteria</taxon>
        <taxon>Rhodobacterales</taxon>
        <taxon>Roseobacteraceae</taxon>
        <taxon>Roseovarius</taxon>
    </lineage>
</organism>
<comment type="caution">
    <text evidence="1">The sequence shown here is derived from an EMBL/GenBank/DDBJ whole genome shotgun (WGS) entry which is preliminary data.</text>
</comment>
<sequence length="139" mass="14551">MSYGVSAALQAAIYQKLSGDGAIGAIVGDAIYDAIPAGPLPETYLALGAEDVRDRSDGTAGGAWHRFTISVVTEAAGFHAAKLLAAAVCDAVVDTDLALSRGRLVGLHFDRARARRESGGQNRRIDLTFRARIDDAPTP</sequence>
<reference evidence="1 2" key="1">
    <citation type="submission" date="2018-09" db="EMBL/GenBank/DDBJ databases">
        <title>Roseovarius spongiae sp. nov., isolated from a marine sponge.</title>
        <authorList>
            <person name="Zhuang L."/>
            <person name="Luo L."/>
        </authorList>
    </citation>
    <scope>NUCLEOTIDE SEQUENCE [LARGE SCALE GENOMIC DNA]</scope>
    <source>
        <strain evidence="1 2">HN-E21</strain>
    </source>
</reference>
<dbReference type="Gene3D" id="3.30.2000.30">
    <property type="match status" value="1"/>
</dbReference>
<dbReference type="EMBL" id="RAPE01000005">
    <property type="protein sequence ID" value="RKF12964.1"/>
    <property type="molecule type" value="Genomic_DNA"/>
</dbReference>
<dbReference type="InterPro" id="IPR021508">
    <property type="entry name" value="Gp17-like"/>
</dbReference>
<dbReference type="Proteomes" id="UP000281128">
    <property type="component" value="Unassembled WGS sequence"/>
</dbReference>
<evidence type="ECO:0000313" key="1">
    <source>
        <dbReference type="EMBL" id="RKF12964.1"/>
    </source>
</evidence>
<name>A0A3A8ATQ8_9RHOB</name>